<dbReference type="InterPro" id="IPR019787">
    <property type="entry name" value="Znf_PHD-finger"/>
</dbReference>
<dbReference type="Gene3D" id="1.20.920.10">
    <property type="entry name" value="Bromodomain-like"/>
    <property type="match status" value="1"/>
</dbReference>
<feature type="domain" description="PHD-type" evidence="19">
    <location>
        <begin position="702"/>
        <end position="763"/>
    </location>
</feature>
<feature type="region of interest" description="Disordered" evidence="18">
    <location>
        <begin position="332"/>
        <end position="392"/>
    </location>
</feature>
<comment type="catalytic activity">
    <reaction evidence="16">
        <text>L-lysyl(4)-[histone H3] + S-adenosyl-L-methionine = N(6)-methyl-L-lysyl(4)-[histone H3] + S-adenosyl-L-homocysteine + H(+)</text>
        <dbReference type="Rhea" id="RHEA:60264"/>
        <dbReference type="Rhea" id="RHEA-COMP:15543"/>
        <dbReference type="Rhea" id="RHEA-COMP:15547"/>
        <dbReference type="ChEBI" id="CHEBI:15378"/>
        <dbReference type="ChEBI" id="CHEBI:29969"/>
        <dbReference type="ChEBI" id="CHEBI:57856"/>
        <dbReference type="ChEBI" id="CHEBI:59789"/>
        <dbReference type="ChEBI" id="CHEBI:61929"/>
        <dbReference type="EC" id="2.1.1.364"/>
    </reaction>
    <physiologicalReaction direction="left-to-right" evidence="16">
        <dbReference type="Rhea" id="RHEA:60265"/>
    </physiologicalReaction>
</comment>
<keyword evidence="24" id="KW-1185">Reference proteome</keyword>
<dbReference type="CTD" id="9757"/>
<dbReference type="CDD" id="cd19170">
    <property type="entry name" value="SET_KMT2A_2B"/>
    <property type="match status" value="1"/>
</dbReference>
<evidence type="ECO:0000256" key="11">
    <source>
        <dbReference type="ARBA" id="ARBA00023117"/>
    </source>
</evidence>
<evidence type="ECO:0000256" key="16">
    <source>
        <dbReference type="ARBA" id="ARBA00049353"/>
    </source>
</evidence>
<dbReference type="InterPro" id="IPR003616">
    <property type="entry name" value="Post-SET_dom"/>
</dbReference>
<dbReference type="InterPro" id="IPR001965">
    <property type="entry name" value="Znf_PHD"/>
</dbReference>
<dbReference type="Pfam" id="PF00628">
    <property type="entry name" value="PHD"/>
    <property type="match status" value="2"/>
</dbReference>
<dbReference type="GO" id="GO:0045893">
    <property type="term" value="P:positive regulation of DNA-templated transcription"/>
    <property type="evidence" value="ECO:0007669"/>
    <property type="project" value="TreeGrafter"/>
</dbReference>
<evidence type="ECO:0000256" key="10">
    <source>
        <dbReference type="ARBA" id="ARBA00023015"/>
    </source>
</evidence>
<evidence type="ECO:0000256" key="2">
    <source>
        <dbReference type="ARBA" id="ARBA00022603"/>
    </source>
</evidence>
<feature type="compositionally biased region" description="Pro residues" evidence="18">
    <location>
        <begin position="371"/>
        <end position="384"/>
    </location>
</feature>
<evidence type="ECO:0000256" key="18">
    <source>
        <dbReference type="SAM" id="MobiDB-lite"/>
    </source>
</evidence>
<evidence type="ECO:0000259" key="21">
    <source>
        <dbReference type="PROSITE" id="PS50868"/>
    </source>
</evidence>
<protein>
    <recommendedName>
        <fullName evidence="15">[histone H3]-lysine(4) N-methyltransferase</fullName>
        <ecNumber evidence="15">2.1.1.364</ecNumber>
    </recommendedName>
</protein>
<dbReference type="KEGG" id="asn:102382195"/>
<keyword evidence="4" id="KW-0949">S-adenosyl-L-methionine</keyword>
<feature type="compositionally biased region" description="Pro residues" evidence="18">
    <location>
        <begin position="176"/>
        <end position="187"/>
    </location>
</feature>
<evidence type="ECO:0000256" key="12">
    <source>
        <dbReference type="ARBA" id="ARBA00023125"/>
    </source>
</evidence>
<name>A0A3Q0FLL6_ALLSI</name>
<dbReference type="GO" id="GO:0035097">
    <property type="term" value="C:histone methyltransferase complex"/>
    <property type="evidence" value="ECO:0007669"/>
    <property type="project" value="TreeGrafter"/>
</dbReference>
<proteinExistence type="predicted"/>
<dbReference type="FunFam" id="3.30.40.10:FF:000071">
    <property type="entry name" value="Histone-lysine N-methyltransferase"/>
    <property type="match status" value="1"/>
</dbReference>
<dbReference type="InterPro" id="IPR034732">
    <property type="entry name" value="EPHD"/>
</dbReference>
<evidence type="ECO:0000259" key="23">
    <source>
        <dbReference type="PROSITE" id="PS51805"/>
    </source>
</evidence>
<keyword evidence="5" id="KW-0479">Metal-binding</keyword>
<dbReference type="PROSITE" id="PS50868">
    <property type="entry name" value="POST_SET"/>
    <property type="match status" value="1"/>
</dbReference>
<dbReference type="Gene3D" id="2.170.270.10">
    <property type="entry name" value="SET domain"/>
    <property type="match status" value="1"/>
</dbReference>
<dbReference type="InterPro" id="IPR003889">
    <property type="entry name" value="FYrich_C"/>
</dbReference>
<dbReference type="FunFam" id="3.30.160.360:FF:000006">
    <property type="entry name" value="Histone-lysine N-methyltransferase"/>
    <property type="match status" value="1"/>
</dbReference>
<feature type="region of interest" description="Disordered" evidence="18">
    <location>
        <begin position="1"/>
        <end position="126"/>
    </location>
</feature>
<dbReference type="PANTHER" id="PTHR45838:SF3">
    <property type="entry name" value="HISTONE-LYSINE N-METHYLTRANSFERASE 2B"/>
    <property type="match status" value="1"/>
</dbReference>
<dbReference type="PROSITE" id="PS51542">
    <property type="entry name" value="FYRN"/>
    <property type="match status" value="1"/>
</dbReference>
<dbReference type="Pfam" id="PF13771">
    <property type="entry name" value="zf-HC5HC2H"/>
    <property type="match status" value="1"/>
</dbReference>
<feature type="compositionally biased region" description="Pro residues" evidence="18">
    <location>
        <begin position="1277"/>
        <end position="1288"/>
    </location>
</feature>
<dbReference type="Pfam" id="PF05965">
    <property type="entry name" value="FYRC"/>
    <property type="match status" value="1"/>
</dbReference>
<dbReference type="GO" id="GO:0032259">
    <property type="term" value="P:methylation"/>
    <property type="evidence" value="ECO:0007669"/>
    <property type="project" value="UniProtKB-KW"/>
</dbReference>
<dbReference type="PROSITE" id="PS50280">
    <property type="entry name" value="SET"/>
    <property type="match status" value="1"/>
</dbReference>
<evidence type="ECO:0000256" key="9">
    <source>
        <dbReference type="ARBA" id="ARBA00022853"/>
    </source>
</evidence>
<dbReference type="SMART" id="SM00317">
    <property type="entry name" value="SET"/>
    <property type="match status" value="1"/>
</dbReference>
<dbReference type="FunFam" id="3.30.40.10:FF:000394">
    <property type="entry name" value="Histone-lysine N-methyltransferase"/>
    <property type="match status" value="1"/>
</dbReference>
<dbReference type="GO" id="GO:0140945">
    <property type="term" value="F:histone H3K4 monomethyltransferase activity"/>
    <property type="evidence" value="ECO:0007669"/>
    <property type="project" value="UniProtKB-EC"/>
</dbReference>
<dbReference type="STRING" id="38654.A0A3Q0FLL6"/>
<evidence type="ECO:0000256" key="7">
    <source>
        <dbReference type="ARBA" id="ARBA00022771"/>
    </source>
</evidence>
<dbReference type="FunFam" id="3.30.40.10:FF:000002">
    <property type="entry name" value="Histone-lysine N-methyltransferase"/>
    <property type="match status" value="1"/>
</dbReference>
<evidence type="ECO:0000313" key="25">
    <source>
        <dbReference type="RefSeq" id="XP_025048157.1"/>
    </source>
</evidence>
<dbReference type="Gene3D" id="3.30.160.360">
    <property type="match status" value="2"/>
</dbReference>
<dbReference type="Gene3D" id="3.30.40.10">
    <property type="entry name" value="Zinc/RING finger domain, C3HC4 (zinc finger)"/>
    <property type="match status" value="3"/>
</dbReference>
<dbReference type="SMART" id="SM00542">
    <property type="entry name" value="FYRC"/>
    <property type="match status" value="1"/>
</dbReference>
<keyword evidence="6" id="KW-0677">Repeat</keyword>
<keyword evidence="2" id="KW-0489">Methyltransferase</keyword>
<organism evidence="24 25">
    <name type="scientific">Alligator sinensis</name>
    <name type="common">Chinese alligator</name>
    <dbReference type="NCBI Taxonomy" id="38654"/>
    <lineage>
        <taxon>Eukaryota</taxon>
        <taxon>Metazoa</taxon>
        <taxon>Chordata</taxon>
        <taxon>Craniata</taxon>
        <taxon>Vertebrata</taxon>
        <taxon>Euteleostomi</taxon>
        <taxon>Archelosauria</taxon>
        <taxon>Archosauria</taxon>
        <taxon>Crocodylia</taxon>
        <taxon>Alligatoridae</taxon>
        <taxon>Alligatorinae</taxon>
        <taxon>Alligator</taxon>
    </lineage>
</organism>
<dbReference type="InterPro" id="IPR001214">
    <property type="entry name" value="SET_dom"/>
</dbReference>
<accession>A0A3Q0FLL6</accession>
<evidence type="ECO:0000256" key="15">
    <source>
        <dbReference type="ARBA" id="ARBA00023620"/>
    </source>
</evidence>
<feature type="compositionally biased region" description="Basic and acidic residues" evidence="18">
    <location>
        <begin position="275"/>
        <end position="294"/>
    </location>
</feature>
<feature type="compositionally biased region" description="Pro residues" evidence="18">
    <location>
        <begin position="217"/>
        <end position="227"/>
    </location>
</feature>
<keyword evidence="9" id="KW-0156">Chromatin regulator</keyword>
<gene>
    <name evidence="25" type="primary">KMT2B</name>
</gene>
<dbReference type="GO" id="GO:0003677">
    <property type="term" value="F:DNA binding"/>
    <property type="evidence" value="ECO:0007669"/>
    <property type="project" value="UniProtKB-KW"/>
</dbReference>
<dbReference type="PROSITE" id="PS51543">
    <property type="entry name" value="FYRC"/>
    <property type="match status" value="1"/>
</dbReference>
<dbReference type="InterPro" id="IPR011011">
    <property type="entry name" value="Znf_FYVE_PHD"/>
</dbReference>
<keyword evidence="3" id="KW-0808">Transferase</keyword>
<keyword evidence="13" id="KW-0804">Transcription</keyword>
<feature type="region of interest" description="Disordered" evidence="18">
    <location>
        <begin position="983"/>
        <end position="1014"/>
    </location>
</feature>
<keyword evidence="10" id="KW-0805">Transcription regulation</keyword>
<dbReference type="Proteomes" id="UP000189705">
    <property type="component" value="Unplaced"/>
</dbReference>
<dbReference type="CDD" id="cd15593">
    <property type="entry name" value="PHD3_KMT2B"/>
    <property type="match status" value="1"/>
</dbReference>
<dbReference type="PROSITE" id="PS51805">
    <property type="entry name" value="EPHD"/>
    <property type="match status" value="1"/>
</dbReference>
<feature type="domain" description="SET" evidence="20">
    <location>
        <begin position="1531"/>
        <end position="1647"/>
    </location>
</feature>
<dbReference type="Pfam" id="PF05964">
    <property type="entry name" value="FYRN"/>
    <property type="match status" value="1"/>
</dbReference>
<dbReference type="InterPro" id="IPR002857">
    <property type="entry name" value="Znf_CXXC"/>
</dbReference>
<dbReference type="InterPro" id="IPR046341">
    <property type="entry name" value="SET_dom_sf"/>
</dbReference>
<dbReference type="SMART" id="SM00541">
    <property type="entry name" value="FYRN"/>
    <property type="match status" value="1"/>
</dbReference>
<dbReference type="RefSeq" id="XP_025048157.1">
    <property type="nucleotide sequence ID" value="XM_025192372.1"/>
</dbReference>
<keyword evidence="14" id="KW-0539">Nucleus</keyword>
<evidence type="ECO:0000256" key="1">
    <source>
        <dbReference type="ARBA" id="ARBA00004123"/>
    </source>
</evidence>
<feature type="compositionally biased region" description="Gly residues" evidence="18">
    <location>
        <begin position="1002"/>
        <end position="1011"/>
    </location>
</feature>
<dbReference type="PROSITE" id="PS50016">
    <property type="entry name" value="ZF_PHD_2"/>
    <property type="match status" value="2"/>
</dbReference>
<dbReference type="InterPro" id="IPR013083">
    <property type="entry name" value="Znf_RING/FYVE/PHD"/>
</dbReference>
<dbReference type="FunFam" id="2.170.270.10:FF:000004">
    <property type="entry name" value="Histone-lysine N-methyltransferase"/>
    <property type="match status" value="1"/>
</dbReference>
<evidence type="ECO:0000256" key="14">
    <source>
        <dbReference type="ARBA" id="ARBA00023242"/>
    </source>
</evidence>
<dbReference type="InterPro" id="IPR036427">
    <property type="entry name" value="Bromodomain-like_sf"/>
</dbReference>
<keyword evidence="11" id="KW-0103">Bromodomain</keyword>
<dbReference type="SMART" id="SM00508">
    <property type="entry name" value="PostSET"/>
    <property type="match status" value="1"/>
</dbReference>
<feature type="compositionally biased region" description="Basic and acidic residues" evidence="18">
    <location>
        <begin position="1224"/>
        <end position="1240"/>
    </location>
</feature>
<comment type="subcellular location">
    <subcellularLocation>
        <location evidence="1">Nucleus</location>
    </subcellularLocation>
</comment>
<feature type="domain" description="PHD-type" evidence="19">
    <location>
        <begin position="616"/>
        <end position="670"/>
    </location>
</feature>
<feature type="domain" description="Post-SET" evidence="21">
    <location>
        <begin position="1655"/>
        <end position="1671"/>
    </location>
</feature>
<feature type="region of interest" description="Disordered" evidence="18">
    <location>
        <begin position="255"/>
        <end position="304"/>
    </location>
</feature>
<feature type="region of interest" description="Disordered" evidence="18">
    <location>
        <begin position="1336"/>
        <end position="1368"/>
    </location>
</feature>
<evidence type="ECO:0000256" key="8">
    <source>
        <dbReference type="ARBA" id="ARBA00022833"/>
    </source>
</evidence>
<dbReference type="Pfam" id="PF02008">
    <property type="entry name" value="zf-CXXC"/>
    <property type="match status" value="1"/>
</dbReference>
<dbReference type="InParanoid" id="A0A3Q0FLL6"/>
<feature type="domain" description="PHD-type" evidence="23">
    <location>
        <begin position="1015"/>
        <end position="1123"/>
    </location>
</feature>
<evidence type="ECO:0000256" key="4">
    <source>
        <dbReference type="ARBA" id="ARBA00022691"/>
    </source>
</evidence>
<feature type="compositionally biased region" description="Pro residues" evidence="18">
    <location>
        <begin position="157"/>
        <end position="169"/>
    </location>
</feature>
<keyword evidence="7 17" id="KW-0863">Zinc-finger</keyword>
<evidence type="ECO:0000256" key="17">
    <source>
        <dbReference type="PROSITE-ProRule" id="PRU00509"/>
    </source>
</evidence>
<dbReference type="PANTHER" id="PTHR45838">
    <property type="entry name" value="HISTONE-LYSINE-N-METHYLTRANSFERASE 2 KMT2 FAMILY MEMBER"/>
    <property type="match status" value="1"/>
</dbReference>
<feature type="compositionally biased region" description="Basic and acidic residues" evidence="18">
    <location>
        <begin position="983"/>
        <end position="993"/>
    </location>
</feature>
<evidence type="ECO:0000256" key="3">
    <source>
        <dbReference type="ARBA" id="ARBA00022679"/>
    </source>
</evidence>
<keyword evidence="8" id="KW-0862">Zinc</keyword>
<dbReference type="SUPFAM" id="SSF57903">
    <property type="entry name" value="FYVE/PHD zinc finger"/>
    <property type="match status" value="2"/>
</dbReference>
<evidence type="ECO:0000313" key="24">
    <source>
        <dbReference type="Proteomes" id="UP000189705"/>
    </source>
</evidence>
<keyword evidence="12" id="KW-0238">DNA-binding</keyword>
<feature type="compositionally biased region" description="Low complexity" evidence="18">
    <location>
        <begin position="341"/>
        <end position="356"/>
    </location>
</feature>
<feature type="compositionally biased region" description="Basic residues" evidence="18">
    <location>
        <begin position="1"/>
        <end position="19"/>
    </location>
</feature>
<feature type="region of interest" description="Disordered" evidence="18">
    <location>
        <begin position="1224"/>
        <end position="1314"/>
    </location>
</feature>
<evidence type="ECO:0000259" key="20">
    <source>
        <dbReference type="PROSITE" id="PS50280"/>
    </source>
</evidence>
<feature type="non-terminal residue" evidence="25">
    <location>
        <position position="1"/>
    </location>
</feature>
<feature type="compositionally biased region" description="Basic and acidic residues" evidence="18">
    <location>
        <begin position="67"/>
        <end position="78"/>
    </location>
</feature>
<evidence type="ECO:0000256" key="6">
    <source>
        <dbReference type="ARBA" id="ARBA00022737"/>
    </source>
</evidence>
<sequence length="1671" mass="184274">GRRKLPRLLKFVSKAKRLKPGQAALARARRQPSSTRRSTPKRYRPAPAPAPEDTEEAAAPGKRRRQGRGEPEKEREVSPDPPSIAQSTRAQCLKRGRGRPPLTPTQRAERGVPGAEDPPGHKTTFLKNIRQFIMPVVSARSSRLIRTPRRFMDEPHPPTPALPRPPPAPEAGEGPCPAPRPPSPAPDEPVMTRSGRRLLPRTNHLSLPLFPREAPKGQPPGHDPAPPQLVGMDKVYSLLTRAKVQLFKIDQQQQQLKAAPSLPSVKPEETGEAENSLRDETEPGADRTDGRKQGQESPVQGPRIKHVCRHAAVALGQARAVVPEDVPRLSALPLRERTQLAASPGPEETSSASETEGGQGKRARAEGGPQAAPPAPPARRPPAPTTGGGRKNRMARCGCCKGCLTLQDCGACPNCLDKPKFGGPNTKKQCCVYRKCDKIEARKMERLSKKGRAGPRPAAPWDSEDSQDSFPAPWEVALGAEETAEPDGLLQRKSARRCVRQPSCQPDLLPMEVEEQSRPRRAPLQPVVQLKARRRPDKDMLPIGAFPAFPNGWNGKQKSTDGVHRLRVDFKEDCDLENVWLMGGLSILTSVPVTTQLVCLLCASKGFHEAWCCRRCKACHVCGRRSRASKHLLECERCRNCYHPACLGPNYPSRPGRKPQGWLCSACVRCKSCGAALGRSWEAEWTPETNLCPPCAALYAQGNYCPICSHCYEDNDYESKMMQCAMCEHWVHAKCEGLSDEGYEILSSLPDSVVYACRPCTGADGGRWRDLLDATLGKGLRAVLQGLQEAEQAAPLLQCAQCSPDSGVHIHQHPCDLRSIARRLDQGHYTSVLGFNRDMVGVLQRQGPDPVGGSEPSARQLYLEVPGWWGGRAFWDGGHLTFLRGGPMKEIEGLGICVGDESNRLRESQVGMRLPGFWGAAGTLRGVGVQWGDIIWVLWGGLVWMGTWCQPTPPTSASPCSGLLPNAVVPPSADHLYAQWRQPEEPGPERENEQPTPPPGVKGPGTGPGGGTEDKRQCALCLQYGDAPSKEAGRLLYIGQNEWTHVNCAVWSAEVFEENDGSLKNVHAAVARGRQMRCEHCQRPGATVGCCLSACLSNYHFMCARRRRCTFQDDKKVFCPKHTHLLDGTEIVAEDGFDVLRRVYVDFEGISFKRKFTVGLEPDTVNMMIGSIKIDSLGTLTDLSECDGHLFPVGYQCSRLYWSTVDARRRCWYRCRVLECRPQLGHDEPNGQARQEENRTIAHSPAPDSGDAEEVPADAPMAAKTPPGPERQASTRPPEPATPTPRPPAGARIKVPSYSPTRRPLGGISSRPLPSPGGVLWAGMGRQGMLYPTPLTLYPPPPGESWSSDEDCPGREEPEAEAPPKTRPHLRFEISSEDGLSVQADTVEGAWKAVIEKVQEARAVARLRHLSFAGMNGVRLLGMHHDAVVFLVEQLPGARACHACKFRYHPHGHGPAPPPLNPRGCARAEVYVRKCTFDMFNFLASQHRRLPEAGAEDEEEDEVQLKSTRRATSLELPMAMRFRHLKRTSKEAVGVYRSAIHGRGLFCKRNIDAGEMVIEYSGTVIRSVLTDKREKFYDSKGIGCYMFRMDDFDVVDATMHGNAARFINHSCEPNCYSRVIHVEGQKHIVIFALRRILRGEELTYDYKFPIEDAGSKLPCNCGAKRCRRYLN</sequence>
<evidence type="ECO:0000259" key="22">
    <source>
        <dbReference type="PROSITE" id="PS51058"/>
    </source>
</evidence>
<dbReference type="PROSITE" id="PS51058">
    <property type="entry name" value="ZF_CXXC"/>
    <property type="match status" value="1"/>
</dbReference>
<dbReference type="FunFam" id="3.30.160.360:FF:000004">
    <property type="entry name" value="Histone-lysine N-methyltransferase"/>
    <property type="match status" value="1"/>
</dbReference>
<dbReference type="InterPro" id="IPR047219">
    <property type="entry name" value="KMT2A_2B_SET"/>
</dbReference>
<dbReference type="SMART" id="SM00249">
    <property type="entry name" value="PHD"/>
    <property type="match status" value="3"/>
</dbReference>
<evidence type="ECO:0000256" key="5">
    <source>
        <dbReference type="ARBA" id="ARBA00022723"/>
    </source>
</evidence>
<feature type="domain" description="CXXC-type" evidence="22">
    <location>
        <begin position="389"/>
        <end position="437"/>
    </location>
</feature>
<reference evidence="25" key="1">
    <citation type="submission" date="2025-08" db="UniProtKB">
        <authorList>
            <consortium name="RefSeq"/>
        </authorList>
    </citation>
    <scope>IDENTIFICATION</scope>
</reference>
<dbReference type="EC" id="2.1.1.364" evidence="15"/>
<evidence type="ECO:0000256" key="13">
    <source>
        <dbReference type="ARBA" id="ARBA00023163"/>
    </source>
</evidence>
<dbReference type="Pfam" id="PF00856">
    <property type="entry name" value="SET"/>
    <property type="match status" value="1"/>
</dbReference>
<dbReference type="GO" id="GO:0008270">
    <property type="term" value="F:zinc ion binding"/>
    <property type="evidence" value="ECO:0007669"/>
    <property type="project" value="UniProtKB-KW"/>
</dbReference>
<evidence type="ECO:0000259" key="19">
    <source>
        <dbReference type="PROSITE" id="PS50016"/>
    </source>
</evidence>
<feature type="region of interest" description="Disordered" evidence="18">
    <location>
        <begin position="447"/>
        <end position="470"/>
    </location>
</feature>
<dbReference type="SUPFAM" id="SSF82199">
    <property type="entry name" value="SET domain"/>
    <property type="match status" value="1"/>
</dbReference>
<feature type="region of interest" description="Disordered" evidence="18">
    <location>
        <begin position="144"/>
        <end position="229"/>
    </location>
</feature>
<dbReference type="InterPro" id="IPR003888">
    <property type="entry name" value="FYrich_N"/>
</dbReference>
<dbReference type="GeneID" id="102382195"/>